<evidence type="ECO:0000313" key="1">
    <source>
        <dbReference type="EMBL" id="MBX18234.1"/>
    </source>
</evidence>
<proteinExistence type="predicted"/>
<reference evidence="1" key="1">
    <citation type="submission" date="2018-02" db="EMBL/GenBank/DDBJ databases">
        <title>Rhizophora mucronata_Transcriptome.</title>
        <authorList>
            <person name="Meera S.P."/>
            <person name="Sreeshan A."/>
            <person name="Augustine A."/>
        </authorList>
    </citation>
    <scope>NUCLEOTIDE SEQUENCE</scope>
    <source>
        <tissue evidence="1">Leaf</tissue>
    </source>
</reference>
<name>A0A2P2LJU5_RHIMU</name>
<protein>
    <submittedName>
        <fullName evidence="1">Uncharacterized protein MANES_04G019700</fullName>
    </submittedName>
</protein>
<dbReference type="AlphaFoldDB" id="A0A2P2LJU5"/>
<accession>A0A2P2LJU5</accession>
<organism evidence="1">
    <name type="scientific">Rhizophora mucronata</name>
    <name type="common">Asiatic mangrove</name>
    <dbReference type="NCBI Taxonomy" id="61149"/>
    <lineage>
        <taxon>Eukaryota</taxon>
        <taxon>Viridiplantae</taxon>
        <taxon>Streptophyta</taxon>
        <taxon>Embryophyta</taxon>
        <taxon>Tracheophyta</taxon>
        <taxon>Spermatophyta</taxon>
        <taxon>Magnoliopsida</taxon>
        <taxon>eudicotyledons</taxon>
        <taxon>Gunneridae</taxon>
        <taxon>Pentapetalae</taxon>
        <taxon>rosids</taxon>
        <taxon>fabids</taxon>
        <taxon>Malpighiales</taxon>
        <taxon>Rhizophoraceae</taxon>
        <taxon>Rhizophora</taxon>
    </lineage>
</organism>
<dbReference type="EMBL" id="GGEC01037750">
    <property type="protein sequence ID" value="MBX18234.1"/>
    <property type="molecule type" value="Transcribed_RNA"/>
</dbReference>
<sequence length="54" mass="6123">MKEKQQISKCVSVLSNLFYRTGGPSFGNLFTMANIVFDKGSITQYQKHQDHGEL</sequence>